<sequence>MTLETSMIRMEIVHIFELPKVPGIWS</sequence>
<name>A0A1R3KYV0_COCAP</name>
<organism evidence="1 2">
    <name type="scientific">Corchorus capsularis</name>
    <name type="common">Jute</name>
    <dbReference type="NCBI Taxonomy" id="210143"/>
    <lineage>
        <taxon>Eukaryota</taxon>
        <taxon>Viridiplantae</taxon>
        <taxon>Streptophyta</taxon>
        <taxon>Embryophyta</taxon>
        <taxon>Tracheophyta</taxon>
        <taxon>Spermatophyta</taxon>
        <taxon>Magnoliopsida</taxon>
        <taxon>eudicotyledons</taxon>
        <taxon>Gunneridae</taxon>
        <taxon>Pentapetalae</taxon>
        <taxon>rosids</taxon>
        <taxon>malvids</taxon>
        <taxon>Malvales</taxon>
        <taxon>Malvaceae</taxon>
        <taxon>Grewioideae</taxon>
        <taxon>Apeibeae</taxon>
        <taxon>Corchorus</taxon>
    </lineage>
</organism>
<gene>
    <name evidence="1" type="ORF">CCACVL1_00078</name>
</gene>
<evidence type="ECO:0000313" key="1">
    <source>
        <dbReference type="EMBL" id="OMP12199.1"/>
    </source>
</evidence>
<feature type="non-terminal residue" evidence="1">
    <location>
        <position position="26"/>
    </location>
</feature>
<accession>A0A1R3KYV0</accession>
<evidence type="ECO:0000313" key="2">
    <source>
        <dbReference type="Proteomes" id="UP000188268"/>
    </source>
</evidence>
<proteinExistence type="predicted"/>
<protein>
    <submittedName>
        <fullName evidence="1">Uncharacterized protein</fullName>
    </submittedName>
</protein>
<dbReference type="AlphaFoldDB" id="A0A1R3KYV0"/>
<dbReference type="Gramene" id="OMP12199">
    <property type="protein sequence ID" value="OMP12199"/>
    <property type="gene ID" value="CCACVL1_00078"/>
</dbReference>
<keyword evidence="2" id="KW-1185">Reference proteome</keyword>
<dbReference type="EMBL" id="AWWV01000289">
    <property type="protein sequence ID" value="OMP12199.1"/>
    <property type="molecule type" value="Genomic_DNA"/>
</dbReference>
<reference evidence="1 2" key="1">
    <citation type="submission" date="2013-09" db="EMBL/GenBank/DDBJ databases">
        <title>Corchorus capsularis genome sequencing.</title>
        <authorList>
            <person name="Alam M."/>
            <person name="Haque M.S."/>
            <person name="Islam M.S."/>
            <person name="Emdad E.M."/>
            <person name="Islam M.M."/>
            <person name="Ahmed B."/>
            <person name="Halim A."/>
            <person name="Hossen Q.M.M."/>
            <person name="Hossain M.Z."/>
            <person name="Ahmed R."/>
            <person name="Khan M.M."/>
            <person name="Islam R."/>
            <person name="Rashid M.M."/>
            <person name="Khan S.A."/>
            <person name="Rahman M.S."/>
            <person name="Alam M."/>
        </authorList>
    </citation>
    <scope>NUCLEOTIDE SEQUENCE [LARGE SCALE GENOMIC DNA]</scope>
    <source>
        <strain evidence="2">cv. CVL-1</strain>
        <tissue evidence="1">Whole seedling</tissue>
    </source>
</reference>
<comment type="caution">
    <text evidence="1">The sequence shown here is derived from an EMBL/GenBank/DDBJ whole genome shotgun (WGS) entry which is preliminary data.</text>
</comment>
<dbReference type="Proteomes" id="UP000188268">
    <property type="component" value="Unassembled WGS sequence"/>
</dbReference>